<name>A0A9Q0M750_BLOTA</name>
<comment type="caution">
    <text evidence="7">The sequence shown here is derived from an EMBL/GenBank/DDBJ whole genome shotgun (WGS) entry which is preliminary data.</text>
</comment>
<keyword evidence="8" id="KW-1185">Reference proteome</keyword>
<protein>
    <submittedName>
        <fullName evidence="7">Uncharacterized protein</fullName>
    </submittedName>
</protein>
<feature type="domain" description="Cyclin C-terminal" evidence="6">
    <location>
        <begin position="154"/>
        <end position="297"/>
    </location>
</feature>
<dbReference type="InterPro" id="IPR036915">
    <property type="entry name" value="Cyclin-like_sf"/>
</dbReference>
<comment type="similarity">
    <text evidence="4">Belongs to the cyclin family.</text>
</comment>
<dbReference type="Proteomes" id="UP001142055">
    <property type="component" value="Chromosome 2"/>
</dbReference>
<dbReference type="Pfam" id="PF00134">
    <property type="entry name" value="Cyclin_N"/>
    <property type="match status" value="1"/>
</dbReference>
<dbReference type="InterPro" id="IPR048258">
    <property type="entry name" value="Cyclins_cyclin-box"/>
</dbReference>
<evidence type="ECO:0000259" key="6">
    <source>
        <dbReference type="SMART" id="SM01332"/>
    </source>
</evidence>
<organism evidence="7 8">
    <name type="scientific">Blomia tropicalis</name>
    <name type="common">Mite</name>
    <dbReference type="NCBI Taxonomy" id="40697"/>
    <lineage>
        <taxon>Eukaryota</taxon>
        <taxon>Metazoa</taxon>
        <taxon>Ecdysozoa</taxon>
        <taxon>Arthropoda</taxon>
        <taxon>Chelicerata</taxon>
        <taxon>Arachnida</taxon>
        <taxon>Acari</taxon>
        <taxon>Acariformes</taxon>
        <taxon>Sarcoptiformes</taxon>
        <taxon>Astigmata</taxon>
        <taxon>Glycyphagoidea</taxon>
        <taxon>Echimyopodidae</taxon>
        <taxon>Blomia</taxon>
    </lineage>
</organism>
<dbReference type="Pfam" id="PF02984">
    <property type="entry name" value="Cyclin_C"/>
    <property type="match status" value="1"/>
</dbReference>
<dbReference type="InterPro" id="IPR039361">
    <property type="entry name" value="Cyclin"/>
</dbReference>
<dbReference type="OMA" id="KEIKPYM"/>
<evidence type="ECO:0000256" key="1">
    <source>
        <dbReference type="ARBA" id="ARBA00022618"/>
    </source>
</evidence>
<dbReference type="CDD" id="cd20516">
    <property type="entry name" value="CYCLIN_CCND_rpt2"/>
    <property type="match status" value="1"/>
</dbReference>
<keyword evidence="2 4" id="KW-0195">Cyclin</keyword>
<evidence type="ECO:0000256" key="2">
    <source>
        <dbReference type="ARBA" id="ARBA00023127"/>
    </source>
</evidence>
<dbReference type="PROSITE" id="PS00292">
    <property type="entry name" value="CYCLINS"/>
    <property type="match status" value="1"/>
</dbReference>
<reference evidence="7" key="1">
    <citation type="submission" date="2022-12" db="EMBL/GenBank/DDBJ databases">
        <title>Genome assemblies of Blomia tropicalis.</title>
        <authorList>
            <person name="Cui Y."/>
        </authorList>
    </citation>
    <scope>NUCLEOTIDE SEQUENCE</scope>
    <source>
        <tissue evidence="7">Adult mites</tissue>
    </source>
</reference>
<keyword evidence="3" id="KW-0131">Cell cycle</keyword>
<dbReference type="EMBL" id="JAPWDV010000002">
    <property type="protein sequence ID" value="KAJ6221163.1"/>
    <property type="molecule type" value="Genomic_DNA"/>
</dbReference>
<dbReference type="InterPro" id="IPR013763">
    <property type="entry name" value="Cyclin-like_dom"/>
</dbReference>
<evidence type="ECO:0000313" key="7">
    <source>
        <dbReference type="EMBL" id="KAJ6221163.1"/>
    </source>
</evidence>
<dbReference type="InterPro" id="IPR004367">
    <property type="entry name" value="Cyclin_C-dom"/>
</dbReference>
<gene>
    <name evidence="7" type="ORF">RDWZM_006975</name>
</gene>
<dbReference type="SMART" id="SM01332">
    <property type="entry name" value="Cyclin_C"/>
    <property type="match status" value="1"/>
</dbReference>
<evidence type="ECO:0000313" key="8">
    <source>
        <dbReference type="Proteomes" id="UP001142055"/>
    </source>
</evidence>
<dbReference type="PANTHER" id="PTHR10177">
    <property type="entry name" value="CYCLINS"/>
    <property type="match status" value="1"/>
</dbReference>
<sequence>MELFCIESEFELTASFDSAIIDDDRLLHNLMTTEEHYLINGSYFKCLQTDLKPSMRDIVSNWMLEVCEEERCERDVFPLAMNILDRFLALVKIRKSQLQLLGAVCLLLSSKLRQTSPISPKTLIQYTDFSITYEELTGWEILVLSRLKWDVAAIVPNDFIGPLLRRLGKSCTLINEHESRIKKHALNMIDLCSADFNFSMIPSSMIAAASIITTIDGLLSLPIASADSNSFRILKSLSTKILHHLHEITGIDKELLRECQLQIEQKIGDLKPSSMVESITNVNNVNNVKMVAGSKENYNSALINSTDKCLHPRVFKHAPCVVGEGSIGVEF</sequence>
<feature type="domain" description="Cyclin-like" evidence="5">
    <location>
        <begin position="61"/>
        <end position="145"/>
    </location>
</feature>
<dbReference type="InterPro" id="IPR006671">
    <property type="entry name" value="Cyclin_N"/>
</dbReference>
<dbReference type="SMART" id="SM00385">
    <property type="entry name" value="CYCLIN"/>
    <property type="match status" value="1"/>
</dbReference>
<dbReference type="FunFam" id="1.10.472.10:FF:000003">
    <property type="entry name" value="G1/S-specific cyclin-D2"/>
    <property type="match status" value="1"/>
</dbReference>
<evidence type="ECO:0000256" key="3">
    <source>
        <dbReference type="ARBA" id="ARBA00023306"/>
    </source>
</evidence>
<evidence type="ECO:0000256" key="4">
    <source>
        <dbReference type="RuleBase" id="RU000383"/>
    </source>
</evidence>
<dbReference type="GO" id="GO:0000278">
    <property type="term" value="P:mitotic cell cycle"/>
    <property type="evidence" value="ECO:0007669"/>
    <property type="project" value="UniProtKB-ARBA"/>
</dbReference>
<evidence type="ECO:0000259" key="5">
    <source>
        <dbReference type="SMART" id="SM00385"/>
    </source>
</evidence>
<dbReference type="OrthoDB" id="306099at2759"/>
<dbReference type="SUPFAM" id="SSF47954">
    <property type="entry name" value="Cyclin-like"/>
    <property type="match status" value="2"/>
</dbReference>
<keyword evidence="1" id="KW-0132">Cell division</keyword>
<dbReference type="GO" id="GO:0051301">
    <property type="term" value="P:cell division"/>
    <property type="evidence" value="ECO:0007669"/>
    <property type="project" value="UniProtKB-KW"/>
</dbReference>
<dbReference type="Gene3D" id="1.10.472.10">
    <property type="entry name" value="Cyclin-like"/>
    <property type="match status" value="2"/>
</dbReference>
<proteinExistence type="inferred from homology"/>
<dbReference type="AlphaFoldDB" id="A0A9Q0M750"/>
<accession>A0A9Q0M750</accession>